<organism evidence="1 2">
    <name type="scientific">Thelephora ganbajun</name>
    <name type="common">Ganba fungus</name>
    <dbReference type="NCBI Taxonomy" id="370292"/>
    <lineage>
        <taxon>Eukaryota</taxon>
        <taxon>Fungi</taxon>
        <taxon>Dikarya</taxon>
        <taxon>Basidiomycota</taxon>
        <taxon>Agaricomycotina</taxon>
        <taxon>Agaricomycetes</taxon>
        <taxon>Thelephorales</taxon>
        <taxon>Thelephoraceae</taxon>
        <taxon>Thelephora</taxon>
    </lineage>
</organism>
<gene>
    <name evidence="1" type="ORF">BDM02DRAFT_3138149</name>
</gene>
<dbReference type="Proteomes" id="UP000886501">
    <property type="component" value="Unassembled WGS sequence"/>
</dbReference>
<accession>A0ACB6ZQ12</accession>
<evidence type="ECO:0000313" key="1">
    <source>
        <dbReference type="EMBL" id="KAF9651850.1"/>
    </source>
</evidence>
<reference evidence="1" key="2">
    <citation type="journal article" date="2020" name="Nat. Commun.">
        <title>Large-scale genome sequencing of mycorrhizal fungi provides insights into the early evolution of symbiotic traits.</title>
        <authorList>
            <person name="Miyauchi S."/>
            <person name="Kiss E."/>
            <person name="Kuo A."/>
            <person name="Drula E."/>
            <person name="Kohler A."/>
            <person name="Sanchez-Garcia M."/>
            <person name="Morin E."/>
            <person name="Andreopoulos B."/>
            <person name="Barry K.W."/>
            <person name="Bonito G."/>
            <person name="Buee M."/>
            <person name="Carver A."/>
            <person name="Chen C."/>
            <person name="Cichocki N."/>
            <person name="Clum A."/>
            <person name="Culley D."/>
            <person name="Crous P.W."/>
            <person name="Fauchery L."/>
            <person name="Girlanda M."/>
            <person name="Hayes R.D."/>
            <person name="Keri Z."/>
            <person name="LaButti K."/>
            <person name="Lipzen A."/>
            <person name="Lombard V."/>
            <person name="Magnuson J."/>
            <person name="Maillard F."/>
            <person name="Murat C."/>
            <person name="Nolan M."/>
            <person name="Ohm R.A."/>
            <person name="Pangilinan J."/>
            <person name="Pereira M.F."/>
            <person name="Perotto S."/>
            <person name="Peter M."/>
            <person name="Pfister S."/>
            <person name="Riley R."/>
            <person name="Sitrit Y."/>
            <person name="Stielow J.B."/>
            <person name="Szollosi G."/>
            <person name="Zifcakova L."/>
            <person name="Stursova M."/>
            <person name="Spatafora J.W."/>
            <person name="Tedersoo L."/>
            <person name="Vaario L.M."/>
            <person name="Yamada A."/>
            <person name="Yan M."/>
            <person name="Wang P."/>
            <person name="Xu J."/>
            <person name="Bruns T."/>
            <person name="Baldrian P."/>
            <person name="Vilgalys R."/>
            <person name="Dunand C."/>
            <person name="Henrissat B."/>
            <person name="Grigoriev I.V."/>
            <person name="Hibbett D."/>
            <person name="Nagy L.G."/>
            <person name="Martin F.M."/>
        </authorList>
    </citation>
    <scope>NUCLEOTIDE SEQUENCE</scope>
    <source>
        <strain evidence="1">P2</strain>
    </source>
</reference>
<dbReference type="EMBL" id="MU117972">
    <property type="protein sequence ID" value="KAF9651850.1"/>
    <property type="molecule type" value="Genomic_DNA"/>
</dbReference>
<evidence type="ECO:0000313" key="2">
    <source>
        <dbReference type="Proteomes" id="UP000886501"/>
    </source>
</evidence>
<sequence>MATTATRTPPQNPKRISSSSPSLPPPSLSKPALSARSAVPPRVASTAKGPVRRGSVRSATPPNPTAGANGAETKEWLATQLKQETELKEQLLVKLENKEQSILQITKENDQLSSSLNVAESRLAELYADQGRAEDELVARIEVIEKLRSQVRELEKEKRDVQRRYNEQTSTFEAERQAFYDNEQHLKSRIQSLSQARRQPIPPSPSVHEYESEAEAEAEEEEPPAPALSSNANDTDNEPPEVTALKLELSTLSTSYTSMQNTLVLLQSQLVDLKRVNQELQEENESYNILLRERTLTGQFDLSKQLNGAPSDGADGDSVARAKEDDTGSMRSTSRSLLDPVDETPEGGSMDPNLVNGFDVPDNDSVSSARRLGGRHARRLGNTGSASHSPARGETLADLPITGPGLDLAAELGRAENKDSYDPSGRRSRKASVADRKPSTGSAPQPEVDALRSEVKALKDANKALSLYASKILDRIIATEGFEHVLAVDYSEKTGPAPPAPSSDSPPSAQKKPRPQSVIVGRTISSSSDNYPSPMMSPTERLTTFDSIRTETASAKTPPTPATAKGSRRSMSFDWKNFSMFGGGAGDRKSENPNLRPLTLKTGGNSVLGARKLDTEEDDDDRRERERLNATMKLMGIEKPVDAPTPIIERSLSSSAATPTVPTTSRFSFFRRSAVITPNNNSEQSSTKSASSNTSSPYLGGSKPNLTQEALEQAEVENKIAQLDARERSLSVELANGSGGGFTEIRRSSRRGRRSDERSSGSTIWSAGMSQSAHDD</sequence>
<comment type="caution">
    <text evidence="1">The sequence shown here is derived from an EMBL/GenBank/DDBJ whole genome shotgun (WGS) entry which is preliminary data.</text>
</comment>
<keyword evidence="2" id="KW-1185">Reference proteome</keyword>
<name>A0ACB6ZQ12_THEGA</name>
<proteinExistence type="predicted"/>
<reference evidence="1" key="1">
    <citation type="submission" date="2019-10" db="EMBL/GenBank/DDBJ databases">
        <authorList>
            <consortium name="DOE Joint Genome Institute"/>
            <person name="Kuo A."/>
            <person name="Miyauchi S."/>
            <person name="Kiss E."/>
            <person name="Drula E."/>
            <person name="Kohler A."/>
            <person name="Sanchez-Garcia M."/>
            <person name="Andreopoulos B."/>
            <person name="Barry K.W."/>
            <person name="Bonito G."/>
            <person name="Buee M."/>
            <person name="Carver A."/>
            <person name="Chen C."/>
            <person name="Cichocki N."/>
            <person name="Clum A."/>
            <person name="Culley D."/>
            <person name="Crous P.W."/>
            <person name="Fauchery L."/>
            <person name="Girlanda M."/>
            <person name="Hayes R."/>
            <person name="Keri Z."/>
            <person name="Labutti K."/>
            <person name="Lipzen A."/>
            <person name="Lombard V."/>
            <person name="Magnuson J."/>
            <person name="Maillard F."/>
            <person name="Morin E."/>
            <person name="Murat C."/>
            <person name="Nolan M."/>
            <person name="Ohm R."/>
            <person name="Pangilinan J."/>
            <person name="Pereira M."/>
            <person name="Perotto S."/>
            <person name="Peter M."/>
            <person name="Riley R."/>
            <person name="Sitrit Y."/>
            <person name="Stielow B."/>
            <person name="Szollosi G."/>
            <person name="Zifcakova L."/>
            <person name="Stursova M."/>
            <person name="Spatafora J.W."/>
            <person name="Tedersoo L."/>
            <person name="Vaario L.-M."/>
            <person name="Yamada A."/>
            <person name="Yan M."/>
            <person name="Wang P."/>
            <person name="Xu J."/>
            <person name="Bruns T."/>
            <person name="Baldrian P."/>
            <person name="Vilgalys R."/>
            <person name="Henrissat B."/>
            <person name="Grigoriev I.V."/>
            <person name="Hibbett D."/>
            <person name="Nagy L.G."/>
            <person name="Martin F.M."/>
        </authorList>
    </citation>
    <scope>NUCLEOTIDE SEQUENCE</scope>
    <source>
        <strain evidence="1">P2</strain>
    </source>
</reference>
<protein>
    <submittedName>
        <fullName evidence="1">Uncharacterized protein</fullName>
    </submittedName>
</protein>